<organism evidence="9 10">
    <name type="scientific">Coprobacter fastidiosus</name>
    <dbReference type="NCBI Taxonomy" id="1099853"/>
    <lineage>
        <taxon>Bacteria</taxon>
        <taxon>Pseudomonadati</taxon>
        <taxon>Bacteroidota</taxon>
        <taxon>Bacteroidia</taxon>
        <taxon>Bacteroidales</taxon>
        <taxon>Barnesiellaceae</taxon>
        <taxon>Coprobacter</taxon>
    </lineage>
</organism>
<feature type="domain" description="Histidine kinase" evidence="8">
    <location>
        <begin position="373"/>
        <end position="589"/>
    </location>
</feature>
<feature type="transmembrane region" description="Helical" evidence="7">
    <location>
        <begin position="172"/>
        <end position="190"/>
    </location>
</feature>
<protein>
    <recommendedName>
        <fullName evidence="2">histidine kinase</fullName>
        <ecNumber evidence="2">2.7.13.3</ecNumber>
    </recommendedName>
</protein>
<dbReference type="SMART" id="SM00388">
    <property type="entry name" value="HisKA"/>
    <property type="match status" value="1"/>
</dbReference>
<evidence type="ECO:0000256" key="1">
    <source>
        <dbReference type="ARBA" id="ARBA00000085"/>
    </source>
</evidence>
<proteinExistence type="predicted"/>
<dbReference type="SUPFAM" id="SSF47384">
    <property type="entry name" value="Homodimeric domain of signal transducing histidine kinase"/>
    <property type="match status" value="1"/>
</dbReference>
<evidence type="ECO:0000256" key="5">
    <source>
        <dbReference type="ARBA" id="ARBA00022777"/>
    </source>
</evidence>
<evidence type="ECO:0000256" key="4">
    <source>
        <dbReference type="ARBA" id="ARBA00022679"/>
    </source>
</evidence>
<dbReference type="SMART" id="SM00387">
    <property type="entry name" value="HATPase_c"/>
    <property type="match status" value="1"/>
</dbReference>
<dbReference type="CDD" id="cd00082">
    <property type="entry name" value="HisKA"/>
    <property type="match status" value="1"/>
</dbReference>
<reference evidence="9 10" key="1">
    <citation type="journal article" date="2018" name="Nat. Biotechnol.">
        <title>A standardized bacterial taxonomy based on genome phylogeny substantially revises the tree of life.</title>
        <authorList>
            <person name="Parks D.H."/>
            <person name="Chuvochina M."/>
            <person name="Waite D.W."/>
            <person name="Rinke C."/>
            <person name="Skarshewski A."/>
            <person name="Chaumeil P.A."/>
            <person name="Hugenholtz P."/>
        </authorList>
    </citation>
    <scope>NUCLEOTIDE SEQUENCE [LARGE SCALE GENOMIC DNA]</scope>
    <source>
        <strain evidence="9">UBA11482</strain>
    </source>
</reference>
<dbReference type="Gene3D" id="1.10.287.130">
    <property type="match status" value="1"/>
</dbReference>
<dbReference type="InterPro" id="IPR003594">
    <property type="entry name" value="HATPase_dom"/>
</dbReference>
<evidence type="ECO:0000256" key="6">
    <source>
        <dbReference type="ARBA" id="ARBA00023012"/>
    </source>
</evidence>
<sequence length="589" mass="67660">MSYTEKDKRRIPFHIELFISIASLFITFILVIFFTQFNLDKETRKGMLNSILQDYNNLIYREYSSSQMTEAKLDSIIAGITDKNLRVTITTLDGKVITDSGHNDSIPLPNHKKRPEIDQAIHSGIGYSLRSSETRPGKDYFYSARKYKDVIVRSALPFDLSTGSMLKSDSQFTYILIITSALAIIILYYFCNKLGKSISILRDFSNRAKQEKPIDVNMPLAHNDIGDITHNIIRIYKNLHHTKEELSIEKEKLIKHLQISKEGLAVFSQEKKVIVANNLFVQYANLISDEPFSSIDDIFEVQEFKQIFDFVDKNSYPNHSREEIISDSFLLSKNSKSFQIECILFQDNSFEISINNVTQQEEESRLKRQLTQNIAHELKTPVSSIQGYMETIIDNPTLPEEKRALFLDRCYAQTKRLTDLLHDISILNRIDESNDLFDCEPISINKIIEEVIADTSTSLENKKMRLDISLPENMILNGNHSLLYSIFRNLTDNAIAYAGTETTISIHCYLQDDNYYYFSFSDNGIGVSEEHLNRLFERFYRVDKGRSRKLGGTGLGLAIVKNAVLFHKGEILAKNQINGGLEFLFTLKK</sequence>
<dbReference type="Proteomes" id="UP000262954">
    <property type="component" value="Unassembled WGS sequence"/>
</dbReference>
<dbReference type="Pfam" id="PF00512">
    <property type="entry name" value="HisKA"/>
    <property type="match status" value="1"/>
</dbReference>
<gene>
    <name evidence="9" type="ORF">DDY73_01340</name>
</gene>
<dbReference type="InterPro" id="IPR050351">
    <property type="entry name" value="BphY/WalK/GraS-like"/>
</dbReference>
<keyword evidence="7" id="KW-1133">Transmembrane helix</keyword>
<keyword evidence="4" id="KW-0808">Transferase</keyword>
<dbReference type="SUPFAM" id="SSF55874">
    <property type="entry name" value="ATPase domain of HSP90 chaperone/DNA topoisomerase II/histidine kinase"/>
    <property type="match status" value="1"/>
</dbReference>
<dbReference type="GO" id="GO:0000155">
    <property type="term" value="F:phosphorelay sensor kinase activity"/>
    <property type="evidence" value="ECO:0007669"/>
    <property type="project" value="InterPro"/>
</dbReference>
<keyword evidence="6" id="KW-0902">Two-component regulatory system</keyword>
<feature type="transmembrane region" description="Helical" evidence="7">
    <location>
        <begin position="17"/>
        <end position="39"/>
    </location>
</feature>
<dbReference type="PANTHER" id="PTHR45453:SF1">
    <property type="entry name" value="PHOSPHATE REGULON SENSOR PROTEIN PHOR"/>
    <property type="match status" value="1"/>
</dbReference>
<keyword evidence="3" id="KW-0597">Phosphoprotein</keyword>
<dbReference type="EC" id="2.7.13.3" evidence="2"/>
<dbReference type="PROSITE" id="PS50109">
    <property type="entry name" value="HIS_KIN"/>
    <property type="match status" value="1"/>
</dbReference>
<evidence type="ECO:0000313" key="10">
    <source>
        <dbReference type="Proteomes" id="UP000262954"/>
    </source>
</evidence>
<dbReference type="EMBL" id="DNWC01000021">
    <property type="protein sequence ID" value="HBJ07625.1"/>
    <property type="molecule type" value="Genomic_DNA"/>
</dbReference>
<keyword evidence="7" id="KW-0472">Membrane</keyword>
<dbReference type="GO" id="GO:0004721">
    <property type="term" value="F:phosphoprotein phosphatase activity"/>
    <property type="evidence" value="ECO:0007669"/>
    <property type="project" value="TreeGrafter"/>
</dbReference>
<dbReference type="InterPro" id="IPR005467">
    <property type="entry name" value="His_kinase_dom"/>
</dbReference>
<dbReference type="InterPro" id="IPR003661">
    <property type="entry name" value="HisK_dim/P_dom"/>
</dbReference>
<dbReference type="PRINTS" id="PR00344">
    <property type="entry name" value="BCTRLSENSOR"/>
</dbReference>
<dbReference type="CDD" id="cd00075">
    <property type="entry name" value="HATPase"/>
    <property type="match status" value="1"/>
</dbReference>
<evidence type="ECO:0000256" key="3">
    <source>
        <dbReference type="ARBA" id="ARBA00022553"/>
    </source>
</evidence>
<dbReference type="FunFam" id="3.30.565.10:FF:000006">
    <property type="entry name" value="Sensor histidine kinase WalK"/>
    <property type="match status" value="1"/>
</dbReference>
<dbReference type="Pfam" id="PF02518">
    <property type="entry name" value="HATPase_c"/>
    <property type="match status" value="1"/>
</dbReference>
<accession>A0A354LZD6</accession>
<comment type="catalytic activity">
    <reaction evidence="1">
        <text>ATP + protein L-histidine = ADP + protein N-phospho-L-histidine.</text>
        <dbReference type="EC" id="2.7.13.3"/>
    </reaction>
</comment>
<keyword evidence="5 9" id="KW-0418">Kinase</keyword>
<evidence type="ECO:0000259" key="8">
    <source>
        <dbReference type="PROSITE" id="PS50109"/>
    </source>
</evidence>
<evidence type="ECO:0000256" key="2">
    <source>
        <dbReference type="ARBA" id="ARBA00012438"/>
    </source>
</evidence>
<dbReference type="InterPro" id="IPR036890">
    <property type="entry name" value="HATPase_C_sf"/>
</dbReference>
<dbReference type="InterPro" id="IPR004358">
    <property type="entry name" value="Sig_transdc_His_kin-like_C"/>
</dbReference>
<name>A0A354LZD6_9BACT</name>
<keyword evidence="7" id="KW-0812">Transmembrane</keyword>
<evidence type="ECO:0000313" key="9">
    <source>
        <dbReference type="EMBL" id="HBJ07625.1"/>
    </source>
</evidence>
<dbReference type="Gene3D" id="3.30.565.10">
    <property type="entry name" value="Histidine kinase-like ATPase, C-terminal domain"/>
    <property type="match status" value="1"/>
</dbReference>
<dbReference type="InterPro" id="IPR036097">
    <property type="entry name" value="HisK_dim/P_sf"/>
</dbReference>
<dbReference type="GO" id="GO:0016036">
    <property type="term" value="P:cellular response to phosphate starvation"/>
    <property type="evidence" value="ECO:0007669"/>
    <property type="project" value="TreeGrafter"/>
</dbReference>
<comment type="caution">
    <text evidence="9">The sequence shown here is derived from an EMBL/GenBank/DDBJ whole genome shotgun (WGS) entry which is preliminary data.</text>
</comment>
<dbReference type="AlphaFoldDB" id="A0A354LZD6"/>
<evidence type="ECO:0000256" key="7">
    <source>
        <dbReference type="SAM" id="Phobius"/>
    </source>
</evidence>
<dbReference type="PANTHER" id="PTHR45453">
    <property type="entry name" value="PHOSPHATE REGULON SENSOR PROTEIN PHOR"/>
    <property type="match status" value="1"/>
</dbReference>
<dbReference type="GO" id="GO:0005886">
    <property type="term" value="C:plasma membrane"/>
    <property type="evidence" value="ECO:0007669"/>
    <property type="project" value="TreeGrafter"/>
</dbReference>